<dbReference type="Proteomes" id="UP001189429">
    <property type="component" value="Unassembled WGS sequence"/>
</dbReference>
<comment type="caution">
    <text evidence="2">The sequence shown here is derived from an EMBL/GenBank/DDBJ whole genome shotgun (WGS) entry which is preliminary data.</text>
</comment>
<evidence type="ECO:0000256" key="1">
    <source>
        <dbReference type="SAM" id="MobiDB-lite"/>
    </source>
</evidence>
<reference evidence="2" key="1">
    <citation type="submission" date="2023-10" db="EMBL/GenBank/DDBJ databases">
        <authorList>
            <person name="Chen Y."/>
            <person name="Shah S."/>
            <person name="Dougan E. K."/>
            <person name="Thang M."/>
            <person name="Chan C."/>
        </authorList>
    </citation>
    <scope>NUCLEOTIDE SEQUENCE [LARGE SCALE GENOMIC DNA]</scope>
</reference>
<keyword evidence="3" id="KW-1185">Reference proteome</keyword>
<dbReference type="EMBL" id="CAUYUJ010018599">
    <property type="protein sequence ID" value="CAK0884869.1"/>
    <property type="molecule type" value="Genomic_DNA"/>
</dbReference>
<protein>
    <submittedName>
        <fullName evidence="2">Uncharacterized protein</fullName>
    </submittedName>
</protein>
<evidence type="ECO:0000313" key="3">
    <source>
        <dbReference type="Proteomes" id="UP001189429"/>
    </source>
</evidence>
<accession>A0ABN9WHG7</accession>
<feature type="compositionally biased region" description="Low complexity" evidence="1">
    <location>
        <begin position="176"/>
        <end position="189"/>
    </location>
</feature>
<organism evidence="2 3">
    <name type="scientific">Prorocentrum cordatum</name>
    <dbReference type="NCBI Taxonomy" id="2364126"/>
    <lineage>
        <taxon>Eukaryota</taxon>
        <taxon>Sar</taxon>
        <taxon>Alveolata</taxon>
        <taxon>Dinophyceae</taxon>
        <taxon>Prorocentrales</taxon>
        <taxon>Prorocentraceae</taxon>
        <taxon>Prorocentrum</taxon>
    </lineage>
</organism>
<sequence>METSAVGCAATGFRAAGLHAESRALRGAARAALEELCGPRGRAAGPQGRAAALEQAVVRALEPHQRDLDAALAHARQGEALARGSGDAEAGKRFAAARRHVELHRAAARPAGGPPARLFEGVPRLRELSAGDFGRRYSARRTPVVVASAAAQRLGWDLQDRWRRGAAAARSRRSATTRPAGCGRGCARAPAPPRRPRRPVGGGRPRRGGLRRAPGQRLPRTPSGVAAPAAGLRPDPALPVRLAARGPLRILFGTTRASSSSRLAPTAACTWMPCTASSCR</sequence>
<name>A0ABN9WHG7_9DINO</name>
<proteinExistence type="predicted"/>
<feature type="compositionally biased region" description="Low complexity" evidence="1">
    <location>
        <begin position="211"/>
        <end position="220"/>
    </location>
</feature>
<gene>
    <name evidence="2" type="ORF">PCOR1329_LOCUS66649</name>
</gene>
<feature type="region of interest" description="Disordered" evidence="1">
    <location>
        <begin position="167"/>
        <end position="235"/>
    </location>
</feature>
<feature type="compositionally biased region" description="Basic residues" evidence="1">
    <location>
        <begin position="194"/>
        <end position="210"/>
    </location>
</feature>
<evidence type="ECO:0000313" key="2">
    <source>
        <dbReference type="EMBL" id="CAK0884869.1"/>
    </source>
</evidence>